<evidence type="ECO:0000259" key="1">
    <source>
        <dbReference type="Pfam" id="PF20091"/>
    </source>
</evidence>
<feature type="domain" description="Alpha/beta hydrolase" evidence="1">
    <location>
        <begin position="23"/>
        <end position="310"/>
    </location>
</feature>
<accession>A0A3E2HMV6</accession>
<dbReference type="Pfam" id="PF20091">
    <property type="entry name" value="Abhydrolase_10"/>
    <property type="match status" value="1"/>
</dbReference>
<feature type="non-terminal residue" evidence="2">
    <location>
        <position position="1"/>
    </location>
</feature>
<proteinExistence type="predicted"/>
<dbReference type="OrthoDB" id="30881at2759"/>
<dbReference type="AlphaFoldDB" id="A0A3E2HMV6"/>
<name>A0A3E2HMV6_SCYLI</name>
<feature type="non-terminal residue" evidence="2">
    <location>
        <position position="344"/>
    </location>
</feature>
<dbReference type="InterPro" id="IPR045394">
    <property type="entry name" value="Abhydrolase_dom"/>
</dbReference>
<reference evidence="2 3" key="1">
    <citation type="submission" date="2018-05" db="EMBL/GenBank/DDBJ databases">
        <title>Draft genome sequence of Scytalidium lignicola DSM 105466, a ubiquitous saprotrophic fungus.</title>
        <authorList>
            <person name="Buettner E."/>
            <person name="Gebauer A.M."/>
            <person name="Hofrichter M."/>
            <person name="Liers C."/>
            <person name="Kellner H."/>
        </authorList>
    </citation>
    <scope>NUCLEOTIDE SEQUENCE [LARGE SCALE GENOMIC DNA]</scope>
    <source>
        <strain evidence="2 3">DSM 105466</strain>
    </source>
</reference>
<dbReference type="EMBL" id="NCSJ02000017">
    <property type="protein sequence ID" value="RFU34716.1"/>
    <property type="molecule type" value="Genomic_DNA"/>
</dbReference>
<gene>
    <name evidence="2" type="ORF">B7463_g1669</name>
</gene>
<evidence type="ECO:0000313" key="3">
    <source>
        <dbReference type="Proteomes" id="UP000258309"/>
    </source>
</evidence>
<dbReference type="Proteomes" id="UP000258309">
    <property type="component" value="Unassembled WGS sequence"/>
</dbReference>
<comment type="caution">
    <text evidence="2">The sequence shown here is derived from an EMBL/GenBank/DDBJ whole genome shotgun (WGS) entry which is preliminary data.</text>
</comment>
<organism evidence="2 3">
    <name type="scientific">Scytalidium lignicola</name>
    <name type="common">Hyphomycete</name>
    <dbReference type="NCBI Taxonomy" id="5539"/>
    <lineage>
        <taxon>Eukaryota</taxon>
        <taxon>Fungi</taxon>
        <taxon>Dikarya</taxon>
        <taxon>Ascomycota</taxon>
        <taxon>Pezizomycotina</taxon>
        <taxon>Leotiomycetes</taxon>
        <taxon>Leotiomycetes incertae sedis</taxon>
        <taxon>Scytalidium</taxon>
    </lineage>
</organism>
<keyword evidence="3" id="KW-1185">Reference proteome</keyword>
<evidence type="ECO:0000313" key="2">
    <source>
        <dbReference type="EMBL" id="RFU34716.1"/>
    </source>
</evidence>
<sequence>MTSKAKDSSDATGSQKPVIFPVVEGPITGGSRGYPFASSIGYTEHEYFISGTATRYTPIGNLTADGHWNIVPSSMAAYKTRVLVHRPANPDDFTGTIILEWSNVSLGYEISFGNTQGLYGAGYVYILVSAQAVGITGNEPDPIGLVQWDPVRYGTLSIIDDALSYDIYTQVGKLVAEEKKHITNRVTLLGGLKTCSLIAMGGSQSGARILAYTNGVQPLENVFDITMPLLCAVHASDFSSAPAYANGSAHNRAFNTKVRTDLKTPVWEINSETEALYYYGNRQPDTDKFRYWEVTGSSHANAPVVAAISQKAIRDGVPAPGRSSTTPSNVSNAGRSVSICTCLG</sequence>
<protein>
    <recommendedName>
        <fullName evidence="1">Alpha/beta hydrolase domain-containing protein</fullName>
    </recommendedName>
</protein>